<dbReference type="PROSITE" id="PS00624">
    <property type="entry name" value="GMC_OXRED_2"/>
    <property type="match status" value="1"/>
</dbReference>
<dbReference type="Pfam" id="PF05199">
    <property type="entry name" value="GMC_oxred_C"/>
    <property type="match status" value="1"/>
</dbReference>
<evidence type="ECO:0000313" key="6">
    <source>
        <dbReference type="RefSeq" id="XP_026290470.2"/>
    </source>
</evidence>
<reference evidence="6" key="1">
    <citation type="submission" date="2025-08" db="UniProtKB">
        <authorList>
            <consortium name="RefSeq"/>
        </authorList>
    </citation>
    <scope>IDENTIFICATION</scope>
    <source>
        <tissue evidence="6">Whole organism</tissue>
    </source>
</reference>
<dbReference type="InterPro" id="IPR000172">
    <property type="entry name" value="GMC_OxRdtase_N"/>
</dbReference>
<dbReference type="PANTHER" id="PTHR11552:SF158">
    <property type="entry name" value="GH23626P-RELATED"/>
    <property type="match status" value="1"/>
</dbReference>
<feature type="active site" description="Proton acceptor" evidence="2">
    <location>
        <position position="583"/>
    </location>
</feature>
<dbReference type="SUPFAM" id="SSF51905">
    <property type="entry name" value="FAD/NAD(P)-binding domain"/>
    <property type="match status" value="1"/>
</dbReference>
<dbReference type="RefSeq" id="XP_026290470.2">
    <property type="nucleotide sequence ID" value="XM_026434685.2"/>
</dbReference>
<dbReference type="GO" id="GO:0016614">
    <property type="term" value="F:oxidoreductase activity, acting on CH-OH group of donors"/>
    <property type="evidence" value="ECO:0007669"/>
    <property type="project" value="InterPro"/>
</dbReference>
<evidence type="ECO:0000256" key="3">
    <source>
        <dbReference type="PIRSR" id="PIRSR000137-2"/>
    </source>
</evidence>
<dbReference type="AlphaFoldDB" id="A0A6J1TFF8"/>
<dbReference type="Gene3D" id="3.50.50.60">
    <property type="entry name" value="FAD/NAD(P)-binding domain"/>
    <property type="match status" value="1"/>
</dbReference>
<dbReference type="Gene3D" id="3.30.560.10">
    <property type="entry name" value="Glucose Oxidase, domain 3"/>
    <property type="match status" value="1"/>
</dbReference>
<feature type="binding site" evidence="3">
    <location>
        <position position="252"/>
    </location>
    <ligand>
        <name>FAD</name>
        <dbReference type="ChEBI" id="CHEBI:57692"/>
    </ligand>
</feature>
<dbReference type="GO" id="GO:0050660">
    <property type="term" value="F:flavin adenine dinucleotide binding"/>
    <property type="evidence" value="ECO:0007669"/>
    <property type="project" value="InterPro"/>
</dbReference>
<dbReference type="PANTHER" id="PTHR11552">
    <property type="entry name" value="GLUCOSE-METHANOL-CHOLINE GMC OXIDOREDUCTASE"/>
    <property type="match status" value="1"/>
</dbReference>
<dbReference type="GeneID" id="113215106"/>
<feature type="active site" description="Proton donor" evidence="2">
    <location>
        <position position="539"/>
    </location>
</feature>
<comment type="cofactor">
    <cofactor evidence="3">
        <name>FAD</name>
        <dbReference type="ChEBI" id="CHEBI:57692"/>
    </cofactor>
</comment>
<dbReference type="InterPro" id="IPR012132">
    <property type="entry name" value="GMC_OxRdtase"/>
</dbReference>
<keyword evidence="5" id="KW-1185">Reference proteome</keyword>
<protein>
    <submittedName>
        <fullName evidence="6">Glucose dehydrogenase [FAD, quinone]-like</fullName>
    </submittedName>
</protein>
<dbReference type="InterPro" id="IPR036188">
    <property type="entry name" value="FAD/NAD-bd_sf"/>
</dbReference>
<dbReference type="Proteomes" id="UP000504606">
    <property type="component" value="Unplaced"/>
</dbReference>
<feature type="domain" description="Glucose-methanol-choline oxidoreductase N-terminal" evidence="4">
    <location>
        <begin position="291"/>
        <end position="305"/>
    </location>
</feature>
<keyword evidence="3" id="KW-0285">Flavoprotein</keyword>
<keyword evidence="3" id="KW-0274">FAD</keyword>
<organism evidence="5 6">
    <name type="scientific">Frankliniella occidentalis</name>
    <name type="common">Western flower thrips</name>
    <name type="synonym">Euthrips occidentalis</name>
    <dbReference type="NCBI Taxonomy" id="133901"/>
    <lineage>
        <taxon>Eukaryota</taxon>
        <taxon>Metazoa</taxon>
        <taxon>Ecdysozoa</taxon>
        <taxon>Arthropoda</taxon>
        <taxon>Hexapoda</taxon>
        <taxon>Insecta</taxon>
        <taxon>Pterygota</taxon>
        <taxon>Neoptera</taxon>
        <taxon>Paraneoptera</taxon>
        <taxon>Thysanoptera</taxon>
        <taxon>Terebrantia</taxon>
        <taxon>Thripoidea</taxon>
        <taxon>Thripidae</taxon>
        <taxon>Frankliniella</taxon>
    </lineage>
</organism>
<evidence type="ECO:0000256" key="2">
    <source>
        <dbReference type="PIRSR" id="PIRSR000137-1"/>
    </source>
</evidence>
<dbReference type="OrthoDB" id="269227at2759"/>
<dbReference type="Pfam" id="PF00732">
    <property type="entry name" value="GMC_oxred_N"/>
    <property type="match status" value="1"/>
</dbReference>
<dbReference type="KEGG" id="foc:113215106"/>
<evidence type="ECO:0000313" key="5">
    <source>
        <dbReference type="Proteomes" id="UP000504606"/>
    </source>
</evidence>
<dbReference type="SUPFAM" id="SSF54373">
    <property type="entry name" value="FAD-linked reductases, C-terminal domain"/>
    <property type="match status" value="1"/>
</dbReference>
<dbReference type="PIRSF" id="PIRSF000137">
    <property type="entry name" value="Alcohol_oxidase"/>
    <property type="match status" value="1"/>
</dbReference>
<proteinExistence type="inferred from homology"/>
<evidence type="ECO:0000256" key="1">
    <source>
        <dbReference type="ARBA" id="ARBA00010790"/>
    </source>
</evidence>
<sequence length="611" mass="67513">MYTLTESLLYEATQLYDRSPKEPPHREAVLPEYDVVVVGAGTAGCTLAARLSEVPGWRVLLLEAGGAENIAMDIPLAANLLQFSTANWKYRTEPSDGSCLGMVDKRCNFPRGKVMGGSSVLNYMIHTRGHPEDYDQWARLGNTGWDWASVRPYFLRMEDMTIPELAADTVHHHVGGPVTISHAPFRSAPARAFVRAGREMGFPERDYNGASMIGFSFLQVTMRNGSRWSSNRAYLEPARRRRGLHVSKWSRVTRVLVDPASRTAYGVEFVRDGESRRRVVRARREVILAAGAINSPQLLMLSGIGPRQHLQSMGIAPAVDLPVGNNLMDHVAAGGLMYTIGAKAGFTVSVERLLDNLDLLSEYAVHRTGPMTLPGGTEALGFLRVRRTGANATSGEHGEWPDIELLMASGSLIDEPLLKDNFGIADDLYSKVYKPFARTPSCTVFPMLLRPKSRGTVRLRSRSPTAKPLIHANYFDDPEDLETLVDGVLAVQRLLEMPSMRAIDARIFDVPLPGCAKFRFGTRKYWRCHIRHIPLTIYHQSGTCRMGPAGHKDSVVDPRLRVIGVRGLRVADASIMPAVPAAHTNTPTYMIAEKAADMVKEDHGLRVPRAA</sequence>
<gene>
    <name evidence="6" type="primary">LOC113215106</name>
</gene>
<accession>A0A6J1TFF8</accession>
<evidence type="ECO:0000259" key="4">
    <source>
        <dbReference type="PROSITE" id="PS00624"/>
    </source>
</evidence>
<dbReference type="InterPro" id="IPR007867">
    <property type="entry name" value="GMC_OxRtase_C"/>
</dbReference>
<comment type="similarity">
    <text evidence="1">Belongs to the GMC oxidoreductase family.</text>
</comment>
<feature type="binding site" evidence="3">
    <location>
        <position position="114"/>
    </location>
    <ligand>
        <name>FAD</name>
        <dbReference type="ChEBI" id="CHEBI:57692"/>
    </ligand>
</feature>
<name>A0A6J1TFF8_FRAOC</name>